<dbReference type="InterPro" id="IPR011990">
    <property type="entry name" value="TPR-like_helical_dom_sf"/>
</dbReference>
<dbReference type="RefSeq" id="WP_105594317.1">
    <property type="nucleotide sequence ID" value="NZ_PDET01000015.1"/>
</dbReference>
<proteinExistence type="predicted"/>
<dbReference type="SUPFAM" id="SSF48452">
    <property type="entry name" value="TPR-like"/>
    <property type="match status" value="1"/>
</dbReference>
<evidence type="ECO:0000313" key="3">
    <source>
        <dbReference type="Proteomes" id="UP000239181"/>
    </source>
</evidence>
<dbReference type="Proteomes" id="UP000239181">
    <property type="component" value="Unassembled WGS sequence"/>
</dbReference>
<dbReference type="PROSITE" id="PS51257">
    <property type="entry name" value="PROKAR_LIPOPROTEIN"/>
    <property type="match status" value="1"/>
</dbReference>
<dbReference type="Pfam" id="PF14559">
    <property type="entry name" value="TPR_19"/>
    <property type="match status" value="1"/>
</dbReference>
<gene>
    <name evidence="2" type="ORF">CQW29_19035</name>
</gene>
<organism evidence="2 3">
    <name type="scientific">Pantoea coffeiphila</name>
    <dbReference type="NCBI Taxonomy" id="1465635"/>
    <lineage>
        <taxon>Bacteria</taxon>
        <taxon>Pseudomonadati</taxon>
        <taxon>Pseudomonadota</taxon>
        <taxon>Gammaproteobacteria</taxon>
        <taxon>Enterobacterales</taxon>
        <taxon>Erwiniaceae</taxon>
        <taxon>Pantoea</taxon>
    </lineage>
</organism>
<dbReference type="InterPro" id="IPR019734">
    <property type="entry name" value="TPR_rpt"/>
</dbReference>
<evidence type="ECO:0000313" key="2">
    <source>
        <dbReference type="EMBL" id="PRD13842.1"/>
    </source>
</evidence>
<dbReference type="EMBL" id="PDET01000015">
    <property type="protein sequence ID" value="PRD13842.1"/>
    <property type="molecule type" value="Genomic_DNA"/>
</dbReference>
<dbReference type="AlphaFoldDB" id="A0A2S9I7S1"/>
<keyword evidence="3" id="KW-1185">Reference proteome</keyword>
<dbReference type="PROSITE" id="PS50005">
    <property type="entry name" value="TPR"/>
    <property type="match status" value="1"/>
</dbReference>
<protein>
    <submittedName>
        <fullName evidence="2">Uncharacterized protein</fullName>
    </submittedName>
</protein>
<name>A0A2S9I7S1_9GAMM</name>
<dbReference type="SMART" id="SM00028">
    <property type="entry name" value="TPR"/>
    <property type="match status" value="3"/>
</dbReference>
<comment type="caution">
    <text evidence="2">The sequence shown here is derived from an EMBL/GenBank/DDBJ whole genome shotgun (WGS) entry which is preliminary data.</text>
</comment>
<feature type="repeat" description="TPR" evidence="1">
    <location>
        <begin position="148"/>
        <end position="181"/>
    </location>
</feature>
<keyword evidence="1" id="KW-0802">TPR repeat</keyword>
<evidence type="ECO:0000256" key="1">
    <source>
        <dbReference type="PROSITE-ProRule" id="PRU00339"/>
    </source>
</evidence>
<dbReference type="OrthoDB" id="9814366at2"/>
<accession>A0A2S9I7S1</accession>
<sequence>MLMKNAPSLFTPRLLLALICGLMLAGCSSGLALKGSKDEGLKLARLLRDQGRLEAASEVYARLDARGKLSGAEMLEYATVSAPVQQPAQALALYGRARNALGGNIDKMADTEALALCLGMGRAELALGRMTTAGKDFECALRRDGSNATALNGMGVLLDAQGRHDEARRRFEQALQSEPGNVAVMNNLALSWLSSGQPDRAIGQLRTADMNNPSLRLNLALAYLYKGDESAARDTLSHLAASDRIDGLIATLSTRADELKQKGGNGNPLLLASTQMLPLSENAQ</sequence>
<dbReference type="Gene3D" id="1.25.40.10">
    <property type="entry name" value="Tetratricopeptide repeat domain"/>
    <property type="match status" value="1"/>
</dbReference>
<reference evidence="2 3" key="1">
    <citation type="submission" date="2017-10" db="EMBL/GenBank/DDBJ databases">
        <title>Draft genome of two endophytic bacteria isolated from 'guarana' Paullinia cupana (Mart.) Ducke.</title>
        <authorList>
            <person name="Siqueira K.A."/>
            <person name="Liotti R.G."/>
            <person name="Mendes T.A."/>
            <person name="Soares M.A."/>
        </authorList>
    </citation>
    <scope>NUCLEOTIDE SEQUENCE [LARGE SCALE GENOMIC DNA]</scope>
    <source>
        <strain evidence="2 3">342</strain>
    </source>
</reference>